<accession>A0AAD2AXR4</accession>
<evidence type="ECO:0000313" key="2">
    <source>
        <dbReference type="Proteomes" id="UP001189915"/>
    </source>
</evidence>
<protein>
    <recommendedName>
        <fullName evidence="3">Integrase</fullName>
    </recommendedName>
</protein>
<keyword evidence="2" id="KW-1185">Reference proteome</keyword>
<proteinExistence type="predicted"/>
<name>A0AAD2AXR4_9RALS</name>
<organism evidence="1 2">
    <name type="scientific">Ralstonia wenshanensis</name>
    <dbReference type="NCBI Taxonomy" id="2842456"/>
    <lineage>
        <taxon>Bacteria</taxon>
        <taxon>Pseudomonadati</taxon>
        <taxon>Pseudomonadota</taxon>
        <taxon>Betaproteobacteria</taxon>
        <taxon>Burkholderiales</taxon>
        <taxon>Burkholderiaceae</taxon>
        <taxon>Ralstonia</taxon>
    </lineage>
</organism>
<dbReference type="Proteomes" id="UP001189915">
    <property type="component" value="Unassembled WGS sequence"/>
</dbReference>
<sequence>MRYEILDSELVFYIDQPRSEVPSEAHFSIEGTAFPEETFKLLLDSFCRSCVGKRYGTQRNHLSSFIRPLLKYFQVHKAAWPSTANDWQLFLLTFLQFYLTSEAWSQAKVSNRCGYWLMIVCGILKYMMDDGVLPYDVVIPRFSKKRIKSVAADRALLGEGPIKSVSAHEEPQKLLMNINFSLSDADYLNTVETGCRHRVGLIKEVCLSHWDTLMRDGAQGKRWADEVSDADIEQAIASEAYAEVVHGGMLAQIASPEHPRGHVWALAVMRYLLGRGTQVDCVSTVSLRASPFFPHKASRDNRYKVLRTHTALGLEQFDKLRGLMQLHRFARILSPLDAAAACCLLLIEHPEMNSESLQNAKLINAKEKSYLLLTDNNESSLFSVDKPRAGTRKTVVLSPLSQRIIKDIINWTEPVREMMKRCGDKGWRYLFLGQKFAGRLGAIQPLPRSLNRSRLTPSLIRFYPILVANGLAEGQFDYRRIRNTVGVLRWFETGSIHEMSKRMGNSYRVVIDHYLPPALLHAWNTRIVRRFQNTLIILAAHDEEYLLEVTDFSTVSDLQHFIAQLIVDYSRNSSPLSLEVHKRLNKREFTIPQQDGTEPLGLLNIRLSASSLSYLYAFSELALGTLTQEELHRVDILSRLAPIQFIELTRLIRHACENEGTRAELSELLDLPRLRRVHELAVANQPVISTRLFEMAVRNHWGTH</sequence>
<dbReference type="EMBL" id="CATWAF010000002">
    <property type="protein sequence ID" value="CAJ0691931.1"/>
    <property type="molecule type" value="Genomic_DNA"/>
</dbReference>
<dbReference type="RefSeq" id="WP_316869240.1">
    <property type="nucleotide sequence ID" value="NZ_CATWAF010000002.1"/>
</dbReference>
<dbReference type="AlphaFoldDB" id="A0AAD2AXR4"/>
<reference evidence="1 2" key="1">
    <citation type="submission" date="2023-07" db="EMBL/GenBank/DDBJ databases">
        <authorList>
            <person name="Peeters C."/>
        </authorList>
    </citation>
    <scope>NUCLEOTIDE SEQUENCE [LARGE SCALE GENOMIC DNA]</scope>
    <source>
        <strain evidence="1 2">LMG 18091</strain>
    </source>
</reference>
<comment type="caution">
    <text evidence="1">The sequence shown here is derived from an EMBL/GenBank/DDBJ whole genome shotgun (WGS) entry which is preliminary data.</text>
</comment>
<evidence type="ECO:0008006" key="3">
    <source>
        <dbReference type="Google" id="ProtNLM"/>
    </source>
</evidence>
<gene>
    <name evidence="1" type="ORF">LMG18091_01529</name>
</gene>
<evidence type="ECO:0000313" key="1">
    <source>
        <dbReference type="EMBL" id="CAJ0691931.1"/>
    </source>
</evidence>